<evidence type="ECO:0000256" key="7">
    <source>
        <dbReference type="SAM" id="Coils"/>
    </source>
</evidence>
<keyword evidence="3" id="KW-0645">Protease</keyword>
<dbReference type="InterPro" id="IPR044635">
    <property type="entry name" value="UBP14-like"/>
</dbReference>
<evidence type="ECO:0000313" key="9">
    <source>
        <dbReference type="EMBL" id="KAL0079218.1"/>
    </source>
</evidence>
<dbReference type="PANTHER" id="PTHR43982:SF6">
    <property type="entry name" value="UBIQUITIN CARBOXYL-TERMINAL HYDROLASE 2-RELATED"/>
    <property type="match status" value="1"/>
</dbReference>
<sequence>MTCHYGIELLAETPRFCTANQYQTHHYHYKTDHYQCCGCSYTIQATFNPPLVSLDLLGRLAATRPNYQTLADRISQPDKILPTLETTFTAALQFTKDLIKGSRRDINSRNVNLEIKLGVDPASIELLNLLGFELKDSFFIAPSEAYVTVNKDRLLRIQHELALFLESCRSPTNNTALDISSANPLIAEWVGVNEILEPTTGRQVETFRLFGTIPTAKDDLVIWLYQMVLKEHPNDSAMYLDCLIDAANLSRSNLLLTEVALERSRGKVGYKEIREACENFDIKQDVAVDDRLLTELYRIKVSDEPHNKNKHRDHLKVIAIARRSEALYDFLKDEPPKVHKVFLLLDVFLFFSFLEIVIKRESVCIPVGLNNIGNTCYFNSLLQYYFTLLPLRKTVLNIDSYVENEDDPNWVPKKIGGITVDQHEVRRAKKFVYLLRSLFINLQNTSQRAISPEYDLAYMALLNEKDVEEAAAEAAAEAVASVSASAVEASSTPIESLQTIDQQNTKEKEAKEVYKFHYNKNLNPPTHTHIYIYLYSCFLECMDNVTYLIEAALKPVETQDGEQVRDMVRDLFYGKARQILTYQDTQTSQNIKKIKEEEFSHLIVDAAQGKDLYDGLDEYFFADQVENFQGGREATREVTVSTFPPVLQIIVQRVQFDRATANVYKSNAFIQFEKIIYLDRYADRNFDSLAEKRAEVTNWRKEEEIHKAKIDELINNKASKSCENKGSLGYAYQIPVPDMLEATANILEIQMAQQPQNAEQHEAAIQFLLKEAREARETIQESTCAIEVLRSKIKNQYSSLTKDAYRIHAVFIHQGQANYGHYWVYMYDKPTDQWWKYNDSHVTKVEEAELFRDTSGSTANPYFLVYVREEDSDALVETVAKKEIPHVLSAA</sequence>
<evidence type="ECO:0000256" key="5">
    <source>
        <dbReference type="ARBA" id="ARBA00022801"/>
    </source>
</evidence>
<gene>
    <name evidence="9" type="ORF">J3Q64DRAFT_1645574</name>
</gene>
<protein>
    <recommendedName>
        <fullName evidence="2">ubiquitinyl hydrolase 1</fullName>
        <ecNumber evidence="2">3.4.19.12</ecNumber>
    </recommendedName>
</protein>
<reference evidence="9 10" key="1">
    <citation type="submission" date="2024-04" db="EMBL/GenBank/DDBJ databases">
        <title>Symmetric and asymmetric DNA N6-adenine methylation regulates different biological responses in Mucorales.</title>
        <authorList>
            <consortium name="Lawrence Berkeley National Laboratory"/>
            <person name="Lax C."/>
            <person name="Mondo S.J."/>
            <person name="Osorio-Concepcion M."/>
            <person name="Muszewska A."/>
            <person name="Corrochano-Luque M."/>
            <person name="Gutierrez G."/>
            <person name="Riley R."/>
            <person name="Lipzen A."/>
            <person name="Guo J."/>
            <person name="Hundley H."/>
            <person name="Amirebrahimi M."/>
            <person name="Ng V."/>
            <person name="Lorenzo-Gutierrez D."/>
            <person name="Binder U."/>
            <person name="Yang J."/>
            <person name="Song Y."/>
            <person name="Canovas D."/>
            <person name="Navarro E."/>
            <person name="Freitag M."/>
            <person name="Gabaldon T."/>
            <person name="Grigoriev I.V."/>
            <person name="Corrochano L.M."/>
            <person name="Nicolas F.E."/>
            <person name="Garre V."/>
        </authorList>
    </citation>
    <scope>NUCLEOTIDE SEQUENCE [LARGE SCALE GENOMIC DNA]</scope>
    <source>
        <strain evidence="9 10">L51</strain>
    </source>
</reference>
<evidence type="ECO:0000256" key="3">
    <source>
        <dbReference type="ARBA" id="ARBA00022670"/>
    </source>
</evidence>
<evidence type="ECO:0000259" key="8">
    <source>
        <dbReference type="PROSITE" id="PS50235"/>
    </source>
</evidence>
<dbReference type="InterPro" id="IPR025305">
    <property type="entry name" value="UCH_repeat_domain"/>
</dbReference>
<organism evidence="9 10">
    <name type="scientific">Phycomyces blakesleeanus</name>
    <dbReference type="NCBI Taxonomy" id="4837"/>
    <lineage>
        <taxon>Eukaryota</taxon>
        <taxon>Fungi</taxon>
        <taxon>Fungi incertae sedis</taxon>
        <taxon>Mucoromycota</taxon>
        <taxon>Mucoromycotina</taxon>
        <taxon>Mucoromycetes</taxon>
        <taxon>Mucorales</taxon>
        <taxon>Phycomycetaceae</taxon>
        <taxon>Phycomyces</taxon>
    </lineage>
</organism>
<dbReference type="EMBL" id="JBCLYO010000023">
    <property type="protein sequence ID" value="KAL0079218.1"/>
    <property type="molecule type" value="Genomic_DNA"/>
</dbReference>
<dbReference type="PANTHER" id="PTHR43982">
    <property type="entry name" value="UBIQUITIN CARBOXYL-TERMINAL HYDROLASE"/>
    <property type="match status" value="1"/>
</dbReference>
<dbReference type="InterPro" id="IPR001394">
    <property type="entry name" value="Peptidase_C19_UCH"/>
</dbReference>
<comment type="caution">
    <text evidence="9">The sequence shown here is derived from an EMBL/GenBank/DDBJ whole genome shotgun (WGS) entry which is preliminary data.</text>
</comment>
<dbReference type="InterPro" id="IPR028889">
    <property type="entry name" value="USP"/>
</dbReference>
<comment type="catalytic activity">
    <reaction evidence="1">
        <text>Thiol-dependent hydrolysis of ester, thioester, amide, peptide and isopeptide bonds formed by the C-terminal Gly of ubiquitin (a 76-residue protein attached to proteins as an intracellular targeting signal).</text>
        <dbReference type="EC" id="3.4.19.12"/>
    </reaction>
</comment>
<accession>A0ABR3ARP9</accession>
<keyword evidence="4" id="KW-0833">Ubl conjugation pathway</keyword>
<dbReference type="PROSITE" id="PS50235">
    <property type="entry name" value="USP_3"/>
    <property type="match status" value="1"/>
</dbReference>
<evidence type="ECO:0000313" key="10">
    <source>
        <dbReference type="Proteomes" id="UP001448207"/>
    </source>
</evidence>
<dbReference type="SUPFAM" id="SSF54001">
    <property type="entry name" value="Cysteine proteinases"/>
    <property type="match status" value="1"/>
</dbReference>
<dbReference type="PROSITE" id="PS00972">
    <property type="entry name" value="USP_1"/>
    <property type="match status" value="1"/>
</dbReference>
<name>A0ABR3ARP9_PHYBL</name>
<dbReference type="Pfam" id="PF13446">
    <property type="entry name" value="RPT"/>
    <property type="match status" value="1"/>
</dbReference>
<keyword evidence="5" id="KW-0378">Hydrolase</keyword>
<dbReference type="EC" id="3.4.19.12" evidence="2"/>
<dbReference type="Gene3D" id="3.90.70.10">
    <property type="entry name" value="Cysteine proteinases"/>
    <property type="match status" value="1"/>
</dbReference>
<dbReference type="Proteomes" id="UP001448207">
    <property type="component" value="Unassembled WGS sequence"/>
</dbReference>
<feature type="coiled-coil region" evidence="7">
    <location>
        <begin position="758"/>
        <end position="792"/>
    </location>
</feature>
<evidence type="ECO:0000256" key="6">
    <source>
        <dbReference type="ARBA" id="ARBA00022807"/>
    </source>
</evidence>
<dbReference type="InterPro" id="IPR018200">
    <property type="entry name" value="USP_CS"/>
</dbReference>
<dbReference type="Pfam" id="PF00443">
    <property type="entry name" value="UCH"/>
    <property type="match status" value="1"/>
</dbReference>
<keyword evidence="6" id="KW-0788">Thiol protease</keyword>
<proteinExistence type="predicted"/>
<keyword evidence="7" id="KW-0175">Coiled coil</keyword>
<dbReference type="InterPro" id="IPR038765">
    <property type="entry name" value="Papain-like_cys_pep_sf"/>
</dbReference>
<evidence type="ECO:0000256" key="4">
    <source>
        <dbReference type="ARBA" id="ARBA00022786"/>
    </source>
</evidence>
<dbReference type="CDD" id="cd02666">
    <property type="entry name" value="Peptidase_C19J"/>
    <property type="match status" value="1"/>
</dbReference>
<evidence type="ECO:0000256" key="2">
    <source>
        <dbReference type="ARBA" id="ARBA00012759"/>
    </source>
</evidence>
<evidence type="ECO:0000256" key="1">
    <source>
        <dbReference type="ARBA" id="ARBA00000707"/>
    </source>
</evidence>
<feature type="domain" description="USP" evidence="8">
    <location>
        <begin position="367"/>
        <end position="869"/>
    </location>
</feature>
<keyword evidence="10" id="KW-1185">Reference proteome</keyword>